<comment type="subcellular location">
    <subcellularLocation>
        <location evidence="1">Membrane</location>
        <topology evidence="1">Multi-pass membrane protein</topology>
    </subcellularLocation>
</comment>
<comment type="caution">
    <text evidence="7">The sequence shown here is derived from an EMBL/GenBank/DDBJ whole genome shotgun (WGS) entry which is preliminary data.</text>
</comment>
<dbReference type="Proteomes" id="UP000243723">
    <property type="component" value="Unassembled WGS sequence"/>
</dbReference>
<dbReference type="GO" id="GO:0016020">
    <property type="term" value="C:membrane"/>
    <property type="evidence" value="ECO:0007669"/>
    <property type="project" value="UniProtKB-SubCell"/>
</dbReference>
<evidence type="ECO:0000256" key="2">
    <source>
        <dbReference type="ARBA" id="ARBA00022692"/>
    </source>
</evidence>
<organism evidence="7 8">
    <name type="scientific">Elsinoe australis</name>
    <dbReference type="NCBI Taxonomy" id="40998"/>
    <lineage>
        <taxon>Eukaryota</taxon>
        <taxon>Fungi</taxon>
        <taxon>Dikarya</taxon>
        <taxon>Ascomycota</taxon>
        <taxon>Pezizomycotina</taxon>
        <taxon>Dothideomycetes</taxon>
        <taxon>Dothideomycetidae</taxon>
        <taxon>Myriangiales</taxon>
        <taxon>Elsinoaceae</taxon>
        <taxon>Elsinoe</taxon>
    </lineage>
</organism>
<feature type="transmembrane region" description="Helical" evidence="6">
    <location>
        <begin position="67"/>
        <end position="86"/>
    </location>
</feature>
<dbReference type="EMBL" id="NHZQ01000066">
    <property type="protein sequence ID" value="PSK56027.1"/>
    <property type="molecule type" value="Genomic_DNA"/>
</dbReference>
<proteinExistence type="inferred from homology"/>
<accession>A0A2P8A6D1</accession>
<comment type="similarity">
    <text evidence="5">Belongs to the anthrone oxygenase family.</text>
</comment>
<dbReference type="InterPro" id="IPR013901">
    <property type="entry name" value="Anthrone_oxy"/>
</dbReference>
<reference evidence="7 8" key="1">
    <citation type="submission" date="2017-05" db="EMBL/GenBank/DDBJ databases">
        <title>Draft genome sequence of Elsinoe australis.</title>
        <authorList>
            <person name="Cheng Q."/>
        </authorList>
    </citation>
    <scope>NUCLEOTIDE SEQUENCE [LARGE SCALE GENOMIC DNA]</scope>
    <source>
        <strain evidence="7 8">NL1</strain>
    </source>
</reference>
<feature type="transmembrane region" description="Helical" evidence="6">
    <location>
        <begin position="12"/>
        <end position="32"/>
    </location>
</feature>
<dbReference type="PANTHER" id="PTHR35042">
    <property type="entry name" value="ANTHRONE OXYGENASE ENCC"/>
    <property type="match status" value="1"/>
</dbReference>
<evidence type="ECO:0008006" key="9">
    <source>
        <dbReference type="Google" id="ProtNLM"/>
    </source>
</evidence>
<evidence type="ECO:0000313" key="8">
    <source>
        <dbReference type="Proteomes" id="UP000243723"/>
    </source>
</evidence>
<dbReference type="PANTHER" id="PTHR35042:SF1">
    <property type="entry name" value="DUF1772-DOMAIN-CONTAINING PROTEIN"/>
    <property type="match status" value="1"/>
</dbReference>
<evidence type="ECO:0000256" key="6">
    <source>
        <dbReference type="SAM" id="Phobius"/>
    </source>
</evidence>
<keyword evidence="2 6" id="KW-0812">Transmembrane</keyword>
<evidence type="ECO:0000256" key="4">
    <source>
        <dbReference type="ARBA" id="ARBA00023136"/>
    </source>
</evidence>
<evidence type="ECO:0000256" key="3">
    <source>
        <dbReference type="ARBA" id="ARBA00022989"/>
    </source>
</evidence>
<evidence type="ECO:0000313" key="7">
    <source>
        <dbReference type="EMBL" id="PSK56027.1"/>
    </source>
</evidence>
<feature type="transmembrane region" description="Helical" evidence="6">
    <location>
        <begin position="107"/>
        <end position="128"/>
    </location>
</feature>
<keyword evidence="8" id="KW-1185">Reference proteome</keyword>
<keyword evidence="4 6" id="KW-0472">Membrane</keyword>
<dbReference type="AlphaFoldDB" id="A0A2P8A6D1"/>
<dbReference type="OrthoDB" id="5954308at2759"/>
<protein>
    <recommendedName>
        <fullName evidence="9">DUF1772-domain-containing protein</fullName>
    </recommendedName>
</protein>
<gene>
    <name evidence="7" type="ORF">B9Z65_4905</name>
</gene>
<dbReference type="Pfam" id="PF08592">
    <property type="entry name" value="Anthrone_oxy"/>
    <property type="match status" value="1"/>
</dbReference>
<evidence type="ECO:0000256" key="5">
    <source>
        <dbReference type="ARBA" id="ARBA00034313"/>
    </source>
</evidence>
<evidence type="ECO:0000256" key="1">
    <source>
        <dbReference type="ARBA" id="ARBA00004141"/>
    </source>
</evidence>
<keyword evidence="3 6" id="KW-1133">Transmembrane helix</keyword>
<sequence>MSSPNYHYAAQITGTASSLVAAGAILSISALINPVLDTSARSVSAEKPSPSTTLPAIRFLFSRGSHIFPQAATVASACFGYLAYNNSGRSGLVKPLQALVGVSLSKGAGYTLAAALSMAIMPLTFVMLPLANNPLREMAALEEKGKASEIDRDELKLYLSRFGALNYLRGYAILAGGVMGLMTMLD</sequence>
<name>A0A2P8A6D1_9PEZI</name>
<feature type="transmembrane region" description="Helical" evidence="6">
    <location>
        <begin position="167"/>
        <end position="185"/>
    </location>
</feature>